<dbReference type="InterPro" id="IPR006059">
    <property type="entry name" value="SBP"/>
</dbReference>
<evidence type="ECO:0000313" key="1">
    <source>
        <dbReference type="EMBL" id="OUP58749.1"/>
    </source>
</evidence>
<dbReference type="RefSeq" id="WP_087414857.1">
    <property type="nucleotide sequence ID" value="NZ_NFKL01000008.1"/>
</dbReference>
<evidence type="ECO:0008006" key="3">
    <source>
        <dbReference type="Google" id="ProtNLM"/>
    </source>
</evidence>
<gene>
    <name evidence="1" type="ORF">B5F15_07000</name>
</gene>
<dbReference type="Proteomes" id="UP000195326">
    <property type="component" value="Unassembled WGS sequence"/>
</dbReference>
<dbReference type="EMBL" id="NFKL01000008">
    <property type="protein sequence ID" value="OUP58749.1"/>
    <property type="molecule type" value="Genomic_DNA"/>
</dbReference>
<dbReference type="Pfam" id="PF01547">
    <property type="entry name" value="SBP_bac_1"/>
    <property type="match status" value="1"/>
</dbReference>
<dbReference type="STRING" id="501571.GCA_900143195_02455"/>
<dbReference type="SUPFAM" id="SSF53850">
    <property type="entry name" value="Periplasmic binding protein-like II"/>
    <property type="match status" value="1"/>
</dbReference>
<protein>
    <recommendedName>
        <fullName evidence="3">ABC transporter substrate-binding protein</fullName>
    </recommendedName>
</protein>
<reference evidence="2" key="1">
    <citation type="submission" date="2017-04" db="EMBL/GenBank/DDBJ databases">
        <title>Function of individual gut microbiota members based on whole genome sequencing of pure cultures obtained from chicken caecum.</title>
        <authorList>
            <person name="Medvecky M."/>
            <person name="Cejkova D."/>
            <person name="Polansky O."/>
            <person name="Karasova D."/>
            <person name="Kubasova T."/>
            <person name="Cizek A."/>
            <person name="Rychlik I."/>
        </authorList>
    </citation>
    <scope>NUCLEOTIDE SEQUENCE [LARGE SCALE GENOMIC DNA]</scope>
    <source>
        <strain evidence="2">An179</strain>
    </source>
</reference>
<dbReference type="PANTHER" id="PTHR43649">
    <property type="entry name" value="ARABINOSE-BINDING PROTEIN-RELATED"/>
    <property type="match status" value="1"/>
</dbReference>
<accession>A0A1Y4LT22</accession>
<proteinExistence type="predicted"/>
<dbReference type="InterPro" id="IPR050490">
    <property type="entry name" value="Bact_solute-bd_prot1"/>
</dbReference>
<dbReference type="PANTHER" id="PTHR43649:SF12">
    <property type="entry name" value="DIACETYLCHITOBIOSE BINDING PROTEIN DASA"/>
    <property type="match status" value="1"/>
</dbReference>
<organism evidence="1 2">
    <name type="scientific">Butyricicoccus pullicaecorum</name>
    <dbReference type="NCBI Taxonomy" id="501571"/>
    <lineage>
        <taxon>Bacteria</taxon>
        <taxon>Bacillati</taxon>
        <taxon>Bacillota</taxon>
        <taxon>Clostridia</taxon>
        <taxon>Eubacteriales</taxon>
        <taxon>Butyricicoccaceae</taxon>
        <taxon>Butyricicoccus</taxon>
    </lineage>
</organism>
<name>A0A1Y4LT22_9FIRM</name>
<comment type="caution">
    <text evidence="1">The sequence shown here is derived from an EMBL/GenBank/DDBJ whole genome shotgun (WGS) entry which is preliminary data.</text>
</comment>
<dbReference type="AlphaFoldDB" id="A0A1Y4LT22"/>
<dbReference type="Gene3D" id="3.40.190.10">
    <property type="entry name" value="Periplasmic binding protein-like II"/>
    <property type="match status" value="1"/>
</dbReference>
<sequence>MKRRITVIFLLCVLTIGVTAVYLLPQKRTEDDQTVHTLRVALWDYGTVSYDRRIIEQFTQEYPNIQVEVVSCSPEYYDSSLESMLDSGERLDVIFVNQLPQLAKLIARDIALPLDDYVERDAIDLDVYPDTDVLRDPDTGALMGLPYRQDKFVLYYNKDLFEQTGCSIPENGMTWEKFADLAQTLTERLQKTQANRWGATLILEPKHILYYMSQHAFDWSQDDFQNLAAGLQLWLDMQDSGGVADIVGNQMRLDSQRMFETGRYAMFIQGSWYMNFLHMDAQSGQLDFSWGVIERPVWSEEQPNENDAWITPLIIHRDTTEPEAAWTFLKFVCGKQGAEILTDEWILPAYQDADIRAQLRRNMQAEGIDADIFLEGLSDPRPLPTQQELALSEQIYELYRRVLLGLDTVSEGIEKMEQTRQNWKMQSSVDLYKKSFDSPWSCSSLFRILKSASKDADERRIFHEEGLETSGSGCSDCFNVGYSGKRCGTIWSGGPQ</sequence>
<evidence type="ECO:0000313" key="2">
    <source>
        <dbReference type="Proteomes" id="UP000195326"/>
    </source>
</evidence>